<comment type="pathway">
    <text evidence="7">Amino-acid biosynthesis; L-threonine biosynthesis; L-threonine from L-aspartate: step 4/5.</text>
</comment>
<dbReference type="GO" id="GO:0004413">
    <property type="term" value="F:homoserine kinase activity"/>
    <property type="evidence" value="ECO:0007669"/>
    <property type="project" value="UniProtKB-UniRule"/>
</dbReference>
<dbReference type="SUPFAM" id="SSF55060">
    <property type="entry name" value="GHMP Kinase, C-terminal domain"/>
    <property type="match status" value="1"/>
</dbReference>
<dbReference type="PANTHER" id="PTHR20861:SF1">
    <property type="entry name" value="HOMOSERINE KINASE"/>
    <property type="match status" value="1"/>
</dbReference>
<dbReference type="PRINTS" id="PR00958">
    <property type="entry name" value="HOMSERKINASE"/>
</dbReference>
<keyword evidence="5 7" id="KW-0418">Kinase</keyword>
<feature type="domain" description="GHMP kinase C-terminal" evidence="9">
    <location>
        <begin position="233"/>
        <end position="284"/>
    </location>
</feature>
<comment type="caution">
    <text evidence="7">Lacks conserved residue(s) required for the propagation of feature annotation.</text>
</comment>
<dbReference type="Pfam" id="PF08544">
    <property type="entry name" value="GHMP_kinases_C"/>
    <property type="match status" value="1"/>
</dbReference>
<evidence type="ECO:0000259" key="9">
    <source>
        <dbReference type="Pfam" id="PF08544"/>
    </source>
</evidence>
<comment type="catalytic activity">
    <reaction evidence="7">
        <text>L-homoserine + ATP = O-phospho-L-homoserine + ADP + H(+)</text>
        <dbReference type="Rhea" id="RHEA:13985"/>
        <dbReference type="ChEBI" id="CHEBI:15378"/>
        <dbReference type="ChEBI" id="CHEBI:30616"/>
        <dbReference type="ChEBI" id="CHEBI:57476"/>
        <dbReference type="ChEBI" id="CHEBI:57590"/>
        <dbReference type="ChEBI" id="CHEBI:456216"/>
        <dbReference type="EC" id="2.7.1.39"/>
    </reaction>
</comment>
<dbReference type="EC" id="2.7.1.39" evidence="7"/>
<dbReference type="InterPro" id="IPR036554">
    <property type="entry name" value="GHMP_kinase_C_sf"/>
</dbReference>
<evidence type="ECO:0000256" key="3">
    <source>
        <dbReference type="ARBA" id="ARBA00022697"/>
    </source>
</evidence>
<reference evidence="10" key="2">
    <citation type="submission" date="2020-09" db="EMBL/GenBank/DDBJ databases">
        <authorList>
            <person name="Sun Q."/>
            <person name="Zhou Y."/>
        </authorList>
    </citation>
    <scope>NUCLEOTIDE SEQUENCE</scope>
    <source>
        <strain evidence="10">CGMCC 4.7308</strain>
    </source>
</reference>
<reference evidence="10" key="1">
    <citation type="journal article" date="2014" name="Int. J. Syst. Evol. Microbiol.">
        <title>Complete genome sequence of Corynebacterium casei LMG S-19264T (=DSM 44701T), isolated from a smear-ripened cheese.</title>
        <authorList>
            <consortium name="US DOE Joint Genome Institute (JGI-PGF)"/>
            <person name="Walter F."/>
            <person name="Albersmeier A."/>
            <person name="Kalinowski J."/>
            <person name="Ruckert C."/>
        </authorList>
    </citation>
    <scope>NUCLEOTIDE SEQUENCE</scope>
    <source>
        <strain evidence="10">CGMCC 4.7308</strain>
    </source>
</reference>
<keyword evidence="4 7" id="KW-0547">Nucleotide-binding</keyword>
<dbReference type="InterPro" id="IPR014721">
    <property type="entry name" value="Ribsml_uS5_D2-typ_fold_subgr"/>
</dbReference>
<evidence type="ECO:0000256" key="5">
    <source>
        <dbReference type="ARBA" id="ARBA00022777"/>
    </source>
</evidence>
<evidence type="ECO:0000256" key="6">
    <source>
        <dbReference type="ARBA" id="ARBA00022840"/>
    </source>
</evidence>
<dbReference type="InterPro" id="IPR006204">
    <property type="entry name" value="GHMP_kinase_N_dom"/>
</dbReference>
<dbReference type="InterPro" id="IPR013750">
    <property type="entry name" value="GHMP_kinase_C_dom"/>
</dbReference>
<comment type="similarity">
    <text evidence="7">Belongs to the GHMP kinase family. Homoserine kinase subfamily.</text>
</comment>
<evidence type="ECO:0000256" key="2">
    <source>
        <dbReference type="ARBA" id="ARBA00022679"/>
    </source>
</evidence>
<keyword evidence="1 7" id="KW-0028">Amino-acid biosynthesis</keyword>
<evidence type="ECO:0000313" key="11">
    <source>
        <dbReference type="Proteomes" id="UP000655208"/>
    </source>
</evidence>
<dbReference type="InterPro" id="IPR000870">
    <property type="entry name" value="Homoserine_kinase"/>
</dbReference>
<feature type="domain" description="GHMP kinase N-terminal" evidence="8">
    <location>
        <begin position="77"/>
        <end position="160"/>
    </location>
</feature>
<dbReference type="Pfam" id="PF00288">
    <property type="entry name" value="GHMP_kinases_N"/>
    <property type="match status" value="1"/>
</dbReference>
<dbReference type="InterPro" id="IPR020568">
    <property type="entry name" value="Ribosomal_Su5_D2-typ_SF"/>
</dbReference>
<dbReference type="GO" id="GO:0005737">
    <property type="term" value="C:cytoplasm"/>
    <property type="evidence" value="ECO:0007669"/>
    <property type="project" value="UniProtKB-SubCell"/>
</dbReference>
<dbReference type="GO" id="GO:0005524">
    <property type="term" value="F:ATP binding"/>
    <property type="evidence" value="ECO:0007669"/>
    <property type="project" value="UniProtKB-UniRule"/>
</dbReference>
<keyword evidence="11" id="KW-1185">Reference proteome</keyword>
<evidence type="ECO:0000256" key="4">
    <source>
        <dbReference type="ARBA" id="ARBA00022741"/>
    </source>
</evidence>
<keyword evidence="7" id="KW-0963">Cytoplasm</keyword>
<dbReference type="GO" id="GO:0009088">
    <property type="term" value="P:threonine biosynthetic process"/>
    <property type="evidence" value="ECO:0007669"/>
    <property type="project" value="UniProtKB-UniRule"/>
</dbReference>
<keyword evidence="3 7" id="KW-0791">Threonine biosynthesis</keyword>
<dbReference type="PANTHER" id="PTHR20861">
    <property type="entry name" value="HOMOSERINE/4-DIPHOSPHOCYTIDYL-2-C-METHYL-D-ERYTHRITOL KINASE"/>
    <property type="match status" value="1"/>
</dbReference>
<comment type="subcellular location">
    <subcellularLocation>
        <location evidence="7">Cytoplasm</location>
    </subcellularLocation>
</comment>
<protein>
    <recommendedName>
        <fullName evidence="7">Homoserine kinase</fullName>
        <shortName evidence="7">HK</shortName>
        <shortName evidence="7">HSK</shortName>
        <ecNumber evidence="7">2.7.1.39</ecNumber>
    </recommendedName>
</protein>
<evidence type="ECO:0000259" key="8">
    <source>
        <dbReference type="Pfam" id="PF00288"/>
    </source>
</evidence>
<keyword evidence="6 7" id="KW-0067">ATP-binding</keyword>
<sequence>MSRADGAPGPTAPDRDLAAGTVTVRVPATSANLGPGYDSFGLALDRWDEVRGSLQDGVQVTVEGVGTGQLPLDGRHLVVRAVAAAWTAAGRQLPGLRLHGVNRIPHGGGQGSSAAAIVSGLLLGRALLPDPSVLSDQRLLELGTAMEGHPDNVAPALSGGLTLAFTARDGRPRAVHGAVHPAVRAVLFTASTGSSTHHTRSLLPAVVPHADAAANAATAALLWHALTAEPALLFEATVDRLHQAYRAPEMPASAALLLTLRDAGVPAVLSGAGPSVLVLTDRPVPSELLRHNGFTVDPVPISALGGVVTAG</sequence>
<dbReference type="PIRSF" id="PIRSF000676">
    <property type="entry name" value="Homoser_kin"/>
    <property type="match status" value="1"/>
</dbReference>
<dbReference type="SUPFAM" id="SSF54211">
    <property type="entry name" value="Ribosomal protein S5 domain 2-like"/>
    <property type="match status" value="1"/>
</dbReference>
<dbReference type="HAMAP" id="MF_00384">
    <property type="entry name" value="Homoser_kinase"/>
    <property type="match status" value="1"/>
</dbReference>
<keyword evidence="2 7" id="KW-0808">Transferase</keyword>
<dbReference type="Gene3D" id="3.30.70.890">
    <property type="entry name" value="GHMP kinase, C-terminal domain"/>
    <property type="match status" value="1"/>
</dbReference>
<dbReference type="AlphaFoldDB" id="A0A917TCE2"/>
<organism evidence="10 11">
    <name type="scientific">Nakamurella endophytica</name>
    <dbReference type="NCBI Taxonomy" id="1748367"/>
    <lineage>
        <taxon>Bacteria</taxon>
        <taxon>Bacillati</taxon>
        <taxon>Actinomycetota</taxon>
        <taxon>Actinomycetes</taxon>
        <taxon>Nakamurellales</taxon>
        <taxon>Nakamurellaceae</taxon>
        <taxon>Nakamurella</taxon>
    </lineage>
</organism>
<evidence type="ECO:0000256" key="1">
    <source>
        <dbReference type="ARBA" id="ARBA00022605"/>
    </source>
</evidence>
<comment type="function">
    <text evidence="7">Catalyzes the ATP-dependent phosphorylation of L-homoserine to L-homoserine phosphate.</text>
</comment>
<evidence type="ECO:0000313" key="10">
    <source>
        <dbReference type="EMBL" id="GGM18127.1"/>
    </source>
</evidence>
<name>A0A917TCE2_9ACTN</name>
<dbReference type="Proteomes" id="UP000655208">
    <property type="component" value="Unassembled WGS sequence"/>
</dbReference>
<comment type="caution">
    <text evidence="10">The sequence shown here is derived from an EMBL/GenBank/DDBJ whole genome shotgun (WGS) entry which is preliminary data.</text>
</comment>
<dbReference type="Gene3D" id="3.30.230.10">
    <property type="match status" value="1"/>
</dbReference>
<evidence type="ECO:0000256" key="7">
    <source>
        <dbReference type="HAMAP-Rule" id="MF_00384"/>
    </source>
</evidence>
<proteinExistence type="inferred from homology"/>
<accession>A0A917TCE2</accession>
<gene>
    <name evidence="7 10" type="primary">thrB</name>
    <name evidence="10" type="ORF">GCM10011594_42750</name>
</gene>
<dbReference type="EMBL" id="BMNA01000019">
    <property type="protein sequence ID" value="GGM18127.1"/>
    <property type="molecule type" value="Genomic_DNA"/>
</dbReference>